<keyword evidence="3" id="KW-1185">Reference proteome</keyword>
<comment type="caution">
    <text evidence="1">The sequence shown here is derived from an EMBL/GenBank/DDBJ whole genome shotgun (WGS) entry which is preliminary data.</text>
</comment>
<dbReference type="Proteomes" id="UP001160148">
    <property type="component" value="Unassembled WGS sequence"/>
</dbReference>
<sequence length="108" mass="12352">MDTPDIDMKNCCESLLELLKIDKSQDEHNDRQTMFRRSQFAIEDDRFKHICEKAAFNGHIDCMKLAHEIGVPWDTVRGTTGYVSAREIGCHWNKYTSTTAASNVVQSV</sequence>
<evidence type="ECO:0000313" key="2">
    <source>
        <dbReference type="EMBL" id="CAI6359230.1"/>
    </source>
</evidence>
<name>A0AAV0WJT2_9HEMI</name>
<dbReference type="EMBL" id="CARXXK010000002">
    <property type="protein sequence ID" value="CAI6359230.1"/>
    <property type="molecule type" value="Genomic_DNA"/>
</dbReference>
<proteinExistence type="predicted"/>
<evidence type="ECO:0000313" key="1">
    <source>
        <dbReference type="EMBL" id="CAI6355892.1"/>
    </source>
</evidence>
<organism evidence="1 3">
    <name type="scientific">Macrosiphum euphorbiae</name>
    <name type="common">potato aphid</name>
    <dbReference type="NCBI Taxonomy" id="13131"/>
    <lineage>
        <taxon>Eukaryota</taxon>
        <taxon>Metazoa</taxon>
        <taxon>Ecdysozoa</taxon>
        <taxon>Arthropoda</taxon>
        <taxon>Hexapoda</taxon>
        <taxon>Insecta</taxon>
        <taxon>Pterygota</taxon>
        <taxon>Neoptera</taxon>
        <taxon>Paraneoptera</taxon>
        <taxon>Hemiptera</taxon>
        <taxon>Sternorrhyncha</taxon>
        <taxon>Aphidomorpha</taxon>
        <taxon>Aphidoidea</taxon>
        <taxon>Aphididae</taxon>
        <taxon>Macrosiphini</taxon>
        <taxon>Macrosiphum</taxon>
    </lineage>
</organism>
<reference evidence="1 3" key="1">
    <citation type="submission" date="2023-01" db="EMBL/GenBank/DDBJ databases">
        <authorList>
            <person name="Whitehead M."/>
        </authorList>
    </citation>
    <scope>NUCLEOTIDE SEQUENCE [LARGE SCALE GENOMIC DNA]</scope>
</reference>
<evidence type="ECO:0000313" key="3">
    <source>
        <dbReference type="Proteomes" id="UP001160148"/>
    </source>
</evidence>
<gene>
    <name evidence="1" type="ORF">MEUPH1_LOCUS11699</name>
    <name evidence="2" type="ORF">MEUPH1_LOCUS14660</name>
</gene>
<accession>A0AAV0WJT2</accession>
<dbReference type="EMBL" id="CARXXK010000002">
    <property type="protein sequence ID" value="CAI6355892.1"/>
    <property type="molecule type" value="Genomic_DNA"/>
</dbReference>
<dbReference type="AlphaFoldDB" id="A0AAV0WJT2"/>
<protein>
    <submittedName>
        <fullName evidence="1">Uncharacterized protein</fullName>
    </submittedName>
</protein>